<reference evidence="2" key="1">
    <citation type="journal article" date="2020" name="Nature">
        <title>Giant virus diversity and host interactions through global metagenomics.</title>
        <authorList>
            <person name="Schulz F."/>
            <person name="Roux S."/>
            <person name="Paez-Espino D."/>
            <person name="Jungbluth S."/>
            <person name="Walsh D.A."/>
            <person name="Denef V.J."/>
            <person name="McMahon K.D."/>
            <person name="Konstantinidis K.T."/>
            <person name="Eloe-Fadrosh E.A."/>
            <person name="Kyrpides N.C."/>
            <person name="Woyke T."/>
        </authorList>
    </citation>
    <scope>NUCLEOTIDE SEQUENCE</scope>
    <source>
        <strain evidence="2">GVMAG-M-3300023179-111</strain>
    </source>
</reference>
<dbReference type="EMBL" id="MN739709">
    <property type="protein sequence ID" value="QHT22420.1"/>
    <property type="molecule type" value="Genomic_DNA"/>
</dbReference>
<accession>A0A6C0E1D9</accession>
<evidence type="ECO:0000313" key="2">
    <source>
        <dbReference type="EMBL" id="QHT22420.1"/>
    </source>
</evidence>
<feature type="compositionally biased region" description="Basic residues" evidence="1">
    <location>
        <begin position="130"/>
        <end position="159"/>
    </location>
</feature>
<evidence type="ECO:0000256" key="1">
    <source>
        <dbReference type="SAM" id="MobiDB-lite"/>
    </source>
</evidence>
<proteinExistence type="predicted"/>
<dbReference type="AlphaFoldDB" id="A0A6C0E1D9"/>
<name>A0A6C0E1D9_9ZZZZ</name>
<sequence>MKNYGKVYYTGRVASGYYMKNNWEDDEFKEMARQLILEDCSNKYDKELCGRNYNSIKDYTDALGAGYYNSRNYNQGNYNPRNYNPRNYNSRNYNPRNYNPINYNPRNYPINNPGYTYDQLAELLEVNDGKKRKSSKRKSSKRKSSKRKLSKKKSSKRKM</sequence>
<feature type="region of interest" description="Disordered" evidence="1">
    <location>
        <begin position="125"/>
        <end position="159"/>
    </location>
</feature>
<organism evidence="2">
    <name type="scientific">viral metagenome</name>
    <dbReference type="NCBI Taxonomy" id="1070528"/>
    <lineage>
        <taxon>unclassified sequences</taxon>
        <taxon>metagenomes</taxon>
        <taxon>organismal metagenomes</taxon>
    </lineage>
</organism>
<protein>
    <submittedName>
        <fullName evidence="2">Uncharacterized protein</fullName>
    </submittedName>
</protein>